<dbReference type="Proteomes" id="UP000772434">
    <property type="component" value="Unassembled WGS sequence"/>
</dbReference>
<evidence type="ECO:0000313" key="3">
    <source>
        <dbReference type="Proteomes" id="UP000772434"/>
    </source>
</evidence>
<keyword evidence="3" id="KW-1185">Reference proteome</keyword>
<dbReference type="EMBL" id="JADNRY010000316">
    <property type="protein sequence ID" value="KAF9059217.1"/>
    <property type="molecule type" value="Genomic_DNA"/>
</dbReference>
<gene>
    <name evidence="2" type="ORF">BDP27DRAFT_515210</name>
</gene>
<feature type="region of interest" description="Disordered" evidence="1">
    <location>
        <begin position="1"/>
        <end position="20"/>
    </location>
</feature>
<evidence type="ECO:0000256" key="1">
    <source>
        <dbReference type="SAM" id="MobiDB-lite"/>
    </source>
</evidence>
<name>A0A9P5PAG4_9AGAR</name>
<proteinExistence type="predicted"/>
<protein>
    <submittedName>
        <fullName evidence="2">Uncharacterized protein</fullName>
    </submittedName>
</protein>
<sequence>MVTMKAGRQSEREESNEPIFVGRSPGAPRWWRFYPGISRKYIKMVSKSSCRRLSRAFWLGKIIRGLAGFDERRSRARAIQLFAYLKTHESLAPNGREDSGAQRGTSL</sequence>
<organism evidence="2 3">
    <name type="scientific">Rhodocollybia butyracea</name>
    <dbReference type="NCBI Taxonomy" id="206335"/>
    <lineage>
        <taxon>Eukaryota</taxon>
        <taxon>Fungi</taxon>
        <taxon>Dikarya</taxon>
        <taxon>Basidiomycota</taxon>
        <taxon>Agaricomycotina</taxon>
        <taxon>Agaricomycetes</taxon>
        <taxon>Agaricomycetidae</taxon>
        <taxon>Agaricales</taxon>
        <taxon>Marasmiineae</taxon>
        <taxon>Omphalotaceae</taxon>
        <taxon>Rhodocollybia</taxon>
    </lineage>
</organism>
<accession>A0A9P5PAG4</accession>
<reference evidence="2" key="1">
    <citation type="submission" date="2020-11" db="EMBL/GenBank/DDBJ databases">
        <authorList>
            <consortium name="DOE Joint Genome Institute"/>
            <person name="Ahrendt S."/>
            <person name="Riley R."/>
            <person name="Andreopoulos W."/>
            <person name="Labutti K."/>
            <person name="Pangilinan J."/>
            <person name="Ruiz-Duenas F.J."/>
            <person name="Barrasa J.M."/>
            <person name="Sanchez-Garcia M."/>
            <person name="Camarero S."/>
            <person name="Miyauchi S."/>
            <person name="Serrano A."/>
            <person name="Linde D."/>
            <person name="Babiker R."/>
            <person name="Drula E."/>
            <person name="Ayuso-Fernandez I."/>
            <person name="Pacheco R."/>
            <person name="Padilla G."/>
            <person name="Ferreira P."/>
            <person name="Barriuso J."/>
            <person name="Kellner H."/>
            <person name="Castanera R."/>
            <person name="Alfaro M."/>
            <person name="Ramirez L."/>
            <person name="Pisabarro A.G."/>
            <person name="Kuo A."/>
            <person name="Tritt A."/>
            <person name="Lipzen A."/>
            <person name="He G."/>
            <person name="Yan M."/>
            <person name="Ng V."/>
            <person name="Cullen D."/>
            <person name="Martin F."/>
            <person name="Rosso M.-N."/>
            <person name="Henrissat B."/>
            <person name="Hibbett D."/>
            <person name="Martinez A.T."/>
            <person name="Grigoriev I.V."/>
        </authorList>
    </citation>
    <scope>NUCLEOTIDE SEQUENCE</scope>
    <source>
        <strain evidence="2">AH 40177</strain>
    </source>
</reference>
<dbReference type="AlphaFoldDB" id="A0A9P5PAG4"/>
<comment type="caution">
    <text evidence="2">The sequence shown here is derived from an EMBL/GenBank/DDBJ whole genome shotgun (WGS) entry which is preliminary data.</text>
</comment>
<evidence type="ECO:0000313" key="2">
    <source>
        <dbReference type="EMBL" id="KAF9059217.1"/>
    </source>
</evidence>